<dbReference type="EMBL" id="KV417507">
    <property type="protein sequence ID" value="KZP27719.1"/>
    <property type="molecule type" value="Genomic_DNA"/>
</dbReference>
<dbReference type="Proteomes" id="UP000076532">
    <property type="component" value="Unassembled WGS sequence"/>
</dbReference>
<proteinExistence type="predicted"/>
<gene>
    <name evidence="1" type="ORF">FIBSPDRAFT_886281</name>
</gene>
<evidence type="ECO:0000313" key="1">
    <source>
        <dbReference type="EMBL" id="KZP27719.1"/>
    </source>
</evidence>
<protein>
    <recommendedName>
        <fullName evidence="3">U1-type domain-containing protein</fullName>
    </recommendedName>
</protein>
<evidence type="ECO:0000313" key="2">
    <source>
        <dbReference type="Proteomes" id="UP000076532"/>
    </source>
</evidence>
<dbReference type="AlphaFoldDB" id="A0A166QZ04"/>
<organism evidence="1 2">
    <name type="scientific">Athelia psychrophila</name>
    <dbReference type="NCBI Taxonomy" id="1759441"/>
    <lineage>
        <taxon>Eukaryota</taxon>
        <taxon>Fungi</taxon>
        <taxon>Dikarya</taxon>
        <taxon>Basidiomycota</taxon>
        <taxon>Agaricomycotina</taxon>
        <taxon>Agaricomycetes</taxon>
        <taxon>Agaricomycetidae</taxon>
        <taxon>Atheliales</taxon>
        <taxon>Atheliaceae</taxon>
        <taxon>Athelia</taxon>
    </lineage>
</organism>
<accession>A0A166QZ04</accession>
<reference evidence="1 2" key="1">
    <citation type="journal article" date="2016" name="Mol. Biol. Evol.">
        <title>Comparative Genomics of Early-Diverging Mushroom-Forming Fungi Provides Insights into the Origins of Lignocellulose Decay Capabilities.</title>
        <authorList>
            <person name="Nagy L.G."/>
            <person name="Riley R."/>
            <person name="Tritt A."/>
            <person name="Adam C."/>
            <person name="Daum C."/>
            <person name="Floudas D."/>
            <person name="Sun H."/>
            <person name="Yadav J.S."/>
            <person name="Pangilinan J."/>
            <person name="Larsson K.H."/>
            <person name="Matsuura K."/>
            <person name="Barry K."/>
            <person name="Labutti K."/>
            <person name="Kuo R."/>
            <person name="Ohm R.A."/>
            <person name="Bhattacharya S.S."/>
            <person name="Shirouzu T."/>
            <person name="Yoshinaga Y."/>
            <person name="Martin F.M."/>
            <person name="Grigoriev I.V."/>
            <person name="Hibbett D.S."/>
        </authorList>
    </citation>
    <scope>NUCLEOTIDE SEQUENCE [LARGE SCALE GENOMIC DNA]</scope>
    <source>
        <strain evidence="1 2">CBS 109695</strain>
    </source>
</reference>
<keyword evidence="2" id="KW-1185">Reference proteome</keyword>
<sequence length="291" mass="32185">MMVLRLKLNGCSEAQVANANATCHCEICGLTVKVGTGRDQNFASHESSKAHQKQVQTAALKVQAPEEPLRKKPLWPTKMLDLFRRKSPSLPATLHLLVPPPLSTSLLSADSASLVLSSVSLPRVTVNDDGGTAAIIEKLVLNAAAEVMLQQLWLLTSRLPDTVPVGTPEDKLACFQGNPHESLQTGEDAWETLVHPAPVLIGYNEQSPVITQYVRWGKWGMYGFCQWVEVCLWELKVSTELLEAKLNCLCDVMQLFPVATFVDGYPFGGRSRRILANPEYEIACNFRFREV</sequence>
<name>A0A166QZ04_9AGAM</name>
<dbReference type="OrthoDB" id="3053548at2759"/>
<evidence type="ECO:0008006" key="3">
    <source>
        <dbReference type="Google" id="ProtNLM"/>
    </source>
</evidence>